<name>A0A4Q9FX03_9RHOB</name>
<proteinExistence type="predicted"/>
<evidence type="ECO:0000313" key="2">
    <source>
        <dbReference type="Proteomes" id="UP000293520"/>
    </source>
</evidence>
<dbReference type="Proteomes" id="UP000293520">
    <property type="component" value="Unassembled WGS sequence"/>
</dbReference>
<dbReference type="AlphaFoldDB" id="A0A4Q9FX03"/>
<reference evidence="1 2" key="1">
    <citation type="submission" date="2019-02" db="EMBL/GenBank/DDBJ databases">
        <title>Paracoccus subflavus sp. nov., isolated from marine sediment of the Pacific Ocean.</title>
        <authorList>
            <person name="Zhang G."/>
        </authorList>
    </citation>
    <scope>NUCLEOTIDE SEQUENCE [LARGE SCALE GENOMIC DNA]</scope>
    <source>
        <strain evidence="1 2">GY0581</strain>
    </source>
</reference>
<dbReference type="RefSeq" id="WP_130992094.1">
    <property type="nucleotide sequence ID" value="NZ_SISK01000015.1"/>
</dbReference>
<organism evidence="1 2">
    <name type="scientific">Paracoccus subflavus</name>
    <dbReference type="NCBI Taxonomy" id="2528244"/>
    <lineage>
        <taxon>Bacteria</taxon>
        <taxon>Pseudomonadati</taxon>
        <taxon>Pseudomonadota</taxon>
        <taxon>Alphaproteobacteria</taxon>
        <taxon>Rhodobacterales</taxon>
        <taxon>Paracoccaceae</taxon>
        <taxon>Paracoccus</taxon>
    </lineage>
</organism>
<evidence type="ECO:0000313" key="1">
    <source>
        <dbReference type="EMBL" id="TBN36982.1"/>
    </source>
</evidence>
<dbReference type="OrthoDB" id="7778226at2"/>
<keyword evidence="2" id="KW-1185">Reference proteome</keyword>
<comment type="caution">
    <text evidence="1">The sequence shown here is derived from an EMBL/GenBank/DDBJ whole genome shotgun (WGS) entry which is preliminary data.</text>
</comment>
<gene>
    <name evidence="1" type="ORF">EYE42_14810</name>
</gene>
<accession>A0A4Q9FX03</accession>
<dbReference type="EMBL" id="SISK01000015">
    <property type="protein sequence ID" value="TBN36982.1"/>
    <property type="molecule type" value="Genomic_DNA"/>
</dbReference>
<sequence length="113" mass="12286">MSQVIPPVILSEDVAQVVNEGGSVIVICLESVSRKGTAVVGKWIFEVVSADKKSRRLVVYKVRNKAETSLTVSGVASKIISWGFPGIIIPKEKGQAFELFKDGSYSADWRSDT</sequence>
<protein>
    <submittedName>
        <fullName evidence="1">Uncharacterized protein</fullName>
    </submittedName>
</protein>